<evidence type="ECO:0000256" key="1">
    <source>
        <dbReference type="SAM" id="MobiDB-lite"/>
    </source>
</evidence>
<evidence type="ECO:0000313" key="3">
    <source>
        <dbReference type="Proteomes" id="UP001521222"/>
    </source>
</evidence>
<accession>A0ABR3RYG2</accession>
<protein>
    <submittedName>
        <fullName evidence="2">Class II myosin</fullName>
    </submittedName>
</protein>
<feature type="compositionally biased region" description="Acidic residues" evidence="1">
    <location>
        <begin position="115"/>
        <end position="128"/>
    </location>
</feature>
<comment type="caution">
    <text evidence="2">The sequence shown here is derived from an EMBL/GenBank/DDBJ whole genome shotgun (WGS) entry which is preliminary data.</text>
</comment>
<gene>
    <name evidence="2" type="primary">MYO1_1</name>
    <name evidence="2" type="ORF">SLS59_000975</name>
</gene>
<evidence type="ECO:0000313" key="2">
    <source>
        <dbReference type="EMBL" id="KAL1609470.1"/>
    </source>
</evidence>
<dbReference type="Proteomes" id="UP001521222">
    <property type="component" value="Unassembled WGS sequence"/>
</dbReference>
<sequence>MGGPVTTFTKEREEITVAITQEKEKKKAKPMSRALVIAGAGMRRKHSYDTGVGLLEDIEEVESVLEKDSVLGQTFLDEDADEEGADHEFLDEVEDDNETLVEVDGELYKEKEVEIEVSDSEPESDPESDAGPQDGCGVKRKRTIRVVIRSRAFI</sequence>
<feature type="region of interest" description="Disordered" evidence="1">
    <location>
        <begin position="112"/>
        <end position="138"/>
    </location>
</feature>
<keyword evidence="3" id="KW-1185">Reference proteome</keyword>
<organism evidence="2 3">
    <name type="scientific">Nothophoma quercina</name>
    <dbReference type="NCBI Taxonomy" id="749835"/>
    <lineage>
        <taxon>Eukaryota</taxon>
        <taxon>Fungi</taxon>
        <taxon>Dikarya</taxon>
        <taxon>Ascomycota</taxon>
        <taxon>Pezizomycotina</taxon>
        <taxon>Dothideomycetes</taxon>
        <taxon>Pleosporomycetidae</taxon>
        <taxon>Pleosporales</taxon>
        <taxon>Pleosporineae</taxon>
        <taxon>Didymellaceae</taxon>
        <taxon>Nothophoma</taxon>
    </lineage>
</organism>
<proteinExistence type="predicted"/>
<reference evidence="2 3" key="1">
    <citation type="submission" date="2024-02" db="EMBL/GenBank/DDBJ databases">
        <title>De novo assembly and annotation of 12 fungi associated with fruit tree decline syndrome in Ontario, Canada.</title>
        <authorList>
            <person name="Sulman M."/>
            <person name="Ellouze W."/>
            <person name="Ilyukhin E."/>
        </authorList>
    </citation>
    <scope>NUCLEOTIDE SEQUENCE [LARGE SCALE GENOMIC DNA]</scope>
    <source>
        <strain evidence="2 3">M97-236</strain>
    </source>
</reference>
<dbReference type="EMBL" id="JAKIXB020000003">
    <property type="protein sequence ID" value="KAL1609470.1"/>
    <property type="molecule type" value="Genomic_DNA"/>
</dbReference>
<name>A0ABR3RYG2_9PLEO</name>